<reference evidence="14 15" key="1">
    <citation type="submission" date="2020-07" db="EMBL/GenBank/DDBJ databases">
        <title>A long reads based de novo assembly of the rainbow trout Arlee double haploid line genome.</title>
        <authorList>
            <person name="Gao G."/>
            <person name="Palti Y."/>
        </authorList>
    </citation>
    <scope>NUCLEOTIDE SEQUENCE [LARGE SCALE GENOMIC DNA]</scope>
</reference>
<dbReference type="PROSITE" id="PS50994">
    <property type="entry name" value="INTEGRASE"/>
    <property type="match status" value="1"/>
</dbReference>
<evidence type="ECO:0000256" key="11">
    <source>
        <dbReference type="SAM" id="MobiDB-lite"/>
    </source>
</evidence>
<dbReference type="InterPro" id="IPR036397">
    <property type="entry name" value="RNaseH_sf"/>
</dbReference>
<evidence type="ECO:0000256" key="5">
    <source>
        <dbReference type="ARBA" id="ARBA00022695"/>
    </source>
</evidence>
<keyword evidence="15" id="KW-1185">Reference proteome</keyword>
<feature type="region of interest" description="Disordered" evidence="11">
    <location>
        <begin position="1403"/>
        <end position="1429"/>
    </location>
</feature>
<keyword evidence="7" id="KW-0255">Endonuclease</keyword>
<dbReference type="Pfam" id="PF00665">
    <property type="entry name" value="rve"/>
    <property type="match status" value="1"/>
</dbReference>
<dbReference type="GO" id="GO:0004523">
    <property type="term" value="F:RNA-DNA hybrid ribonuclease activity"/>
    <property type="evidence" value="ECO:0007669"/>
    <property type="project" value="UniProtKB-EC"/>
</dbReference>
<evidence type="ECO:0000256" key="1">
    <source>
        <dbReference type="ARBA" id="ARBA00010879"/>
    </source>
</evidence>
<dbReference type="Gene3D" id="1.10.340.70">
    <property type="match status" value="1"/>
</dbReference>
<evidence type="ECO:0000313" key="15">
    <source>
        <dbReference type="Proteomes" id="UP000694395"/>
    </source>
</evidence>
<dbReference type="PROSITE" id="PS50878">
    <property type="entry name" value="RT_POL"/>
    <property type="match status" value="1"/>
</dbReference>
<dbReference type="Gene3D" id="2.40.70.10">
    <property type="entry name" value="Acid Proteases"/>
    <property type="match status" value="1"/>
</dbReference>
<proteinExistence type="inferred from homology"/>
<dbReference type="SUPFAM" id="SSF56672">
    <property type="entry name" value="DNA/RNA polymerases"/>
    <property type="match status" value="1"/>
</dbReference>
<dbReference type="Ensembl" id="ENSOMYT00000119866.1">
    <property type="protein sequence ID" value="ENSOMYP00000132565.1"/>
    <property type="gene ID" value="ENSOMYG00000070868.1"/>
</dbReference>
<evidence type="ECO:0000256" key="4">
    <source>
        <dbReference type="ARBA" id="ARBA00022679"/>
    </source>
</evidence>
<dbReference type="CDD" id="cd01647">
    <property type="entry name" value="RT_LTR"/>
    <property type="match status" value="1"/>
</dbReference>
<dbReference type="InterPro" id="IPR012337">
    <property type="entry name" value="RNaseH-like_sf"/>
</dbReference>
<dbReference type="Gene3D" id="3.30.420.10">
    <property type="entry name" value="Ribonuclease H-like superfamily/Ribonuclease H"/>
    <property type="match status" value="1"/>
</dbReference>
<keyword evidence="5" id="KW-0548">Nucleotidyltransferase</keyword>
<feature type="domain" description="Integrase catalytic" evidence="13">
    <location>
        <begin position="1025"/>
        <end position="1183"/>
    </location>
</feature>
<comment type="similarity">
    <text evidence="1">Belongs to the beta type-B retroviral polymerase family. HERV class-II K(HML-2) pol subfamily.</text>
</comment>
<reference evidence="14" key="2">
    <citation type="submission" date="2025-05" db="UniProtKB">
        <authorList>
            <consortium name="Ensembl"/>
        </authorList>
    </citation>
    <scope>IDENTIFICATION</scope>
</reference>
<dbReference type="Gene3D" id="3.10.20.370">
    <property type="match status" value="1"/>
</dbReference>
<keyword evidence="4" id="KW-0808">Transferase</keyword>
<dbReference type="CDD" id="cd09274">
    <property type="entry name" value="RNase_HI_RT_Ty3"/>
    <property type="match status" value="1"/>
</dbReference>
<dbReference type="SUPFAM" id="SSF53098">
    <property type="entry name" value="Ribonuclease H-like"/>
    <property type="match status" value="1"/>
</dbReference>
<evidence type="ECO:0000259" key="12">
    <source>
        <dbReference type="PROSITE" id="PS50878"/>
    </source>
</evidence>
<evidence type="ECO:0000256" key="3">
    <source>
        <dbReference type="ARBA" id="ARBA00022670"/>
    </source>
</evidence>
<feature type="domain" description="Reverse transcriptase" evidence="12">
    <location>
        <begin position="370"/>
        <end position="549"/>
    </location>
</feature>
<evidence type="ECO:0000259" key="13">
    <source>
        <dbReference type="PROSITE" id="PS50994"/>
    </source>
</evidence>
<dbReference type="Gene3D" id="3.10.10.10">
    <property type="entry name" value="HIV Type 1 Reverse Transcriptase, subunit A, domain 1"/>
    <property type="match status" value="1"/>
</dbReference>
<evidence type="ECO:0000313" key="14">
    <source>
        <dbReference type="Ensembl" id="ENSOMYP00000132565.1"/>
    </source>
</evidence>
<evidence type="ECO:0000256" key="2">
    <source>
        <dbReference type="ARBA" id="ARBA00012180"/>
    </source>
</evidence>
<dbReference type="Proteomes" id="UP000694395">
    <property type="component" value="Chromosome 3"/>
</dbReference>
<dbReference type="FunFam" id="3.10.10.10:FF:000007">
    <property type="entry name" value="Retrovirus-related Pol polyprotein from transposon 17.6-like Protein"/>
    <property type="match status" value="1"/>
</dbReference>
<dbReference type="CDD" id="cd00303">
    <property type="entry name" value="retropepsin_like"/>
    <property type="match status" value="1"/>
</dbReference>
<feature type="compositionally biased region" description="Acidic residues" evidence="11">
    <location>
        <begin position="1344"/>
        <end position="1353"/>
    </location>
</feature>
<dbReference type="GO" id="GO:0015074">
    <property type="term" value="P:DNA integration"/>
    <property type="evidence" value="ECO:0007669"/>
    <property type="project" value="InterPro"/>
</dbReference>
<dbReference type="Pfam" id="PF17921">
    <property type="entry name" value="Integrase_H2C2"/>
    <property type="match status" value="1"/>
</dbReference>
<dbReference type="InterPro" id="IPR043128">
    <property type="entry name" value="Rev_trsase/Diguanyl_cyclase"/>
</dbReference>
<dbReference type="EC" id="3.1.26.4" evidence="2"/>
<evidence type="ECO:0000256" key="9">
    <source>
        <dbReference type="ARBA" id="ARBA00022918"/>
    </source>
</evidence>
<evidence type="ECO:0000256" key="6">
    <source>
        <dbReference type="ARBA" id="ARBA00022722"/>
    </source>
</evidence>
<dbReference type="Gene3D" id="3.30.70.270">
    <property type="match status" value="2"/>
</dbReference>
<keyword evidence="9" id="KW-0695">RNA-directed DNA polymerase</keyword>
<dbReference type="InterPro" id="IPR041588">
    <property type="entry name" value="Integrase_H2C2"/>
</dbReference>
<feature type="region of interest" description="Disordered" evidence="11">
    <location>
        <begin position="1324"/>
        <end position="1391"/>
    </location>
</feature>
<keyword evidence="6" id="KW-0540">Nuclease</keyword>
<keyword evidence="8" id="KW-0378">Hydrolase</keyword>
<dbReference type="InterPro" id="IPR001584">
    <property type="entry name" value="Integrase_cat-core"/>
</dbReference>
<protein>
    <recommendedName>
        <fullName evidence="10">Gypsy retrotransposon integrase-like protein 1</fullName>
        <ecNumber evidence="2">3.1.26.4</ecNumber>
    </recommendedName>
</protein>
<dbReference type="FunFam" id="3.10.20.370:FF:000001">
    <property type="entry name" value="Retrovirus-related Pol polyprotein from transposon 17.6-like protein"/>
    <property type="match status" value="1"/>
</dbReference>
<accession>A0A8K9XF30</accession>
<dbReference type="InterPro" id="IPR041577">
    <property type="entry name" value="RT_RNaseH_2"/>
</dbReference>
<dbReference type="FunFam" id="1.10.340.70:FF:000001">
    <property type="entry name" value="Retrovirus-related Pol polyprotein from transposon gypsy-like Protein"/>
    <property type="match status" value="1"/>
</dbReference>
<organism evidence="14 15">
    <name type="scientific">Oncorhynchus mykiss</name>
    <name type="common">Rainbow trout</name>
    <name type="synonym">Salmo gairdneri</name>
    <dbReference type="NCBI Taxonomy" id="8022"/>
    <lineage>
        <taxon>Eukaryota</taxon>
        <taxon>Metazoa</taxon>
        <taxon>Chordata</taxon>
        <taxon>Craniata</taxon>
        <taxon>Vertebrata</taxon>
        <taxon>Euteleostomi</taxon>
        <taxon>Actinopterygii</taxon>
        <taxon>Neopterygii</taxon>
        <taxon>Teleostei</taxon>
        <taxon>Protacanthopterygii</taxon>
        <taxon>Salmoniformes</taxon>
        <taxon>Salmonidae</taxon>
        <taxon>Salmoninae</taxon>
        <taxon>Oncorhynchus</taxon>
    </lineage>
</organism>
<dbReference type="GO" id="GO:0006508">
    <property type="term" value="P:proteolysis"/>
    <property type="evidence" value="ECO:0007669"/>
    <property type="project" value="UniProtKB-KW"/>
</dbReference>
<evidence type="ECO:0000256" key="8">
    <source>
        <dbReference type="ARBA" id="ARBA00022801"/>
    </source>
</evidence>
<dbReference type="InterPro" id="IPR000477">
    <property type="entry name" value="RT_dom"/>
</dbReference>
<dbReference type="InterPro" id="IPR043502">
    <property type="entry name" value="DNA/RNA_pol_sf"/>
</dbReference>
<dbReference type="Ensembl" id="ENSOMYT00000163396.1">
    <property type="protein sequence ID" value="ENSOMYP00000108036.1"/>
    <property type="gene ID" value="ENSOMYG00000059086.1"/>
</dbReference>
<dbReference type="InterPro" id="IPR021109">
    <property type="entry name" value="Peptidase_aspartic_dom_sf"/>
</dbReference>
<dbReference type="GO" id="GO:0003964">
    <property type="term" value="F:RNA-directed DNA polymerase activity"/>
    <property type="evidence" value="ECO:0007669"/>
    <property type="project" value="UniProtKB-KW"/>
</dbReference>
<keyword evidence="3" id="KW-0645">Protease</keyword>
<dbReference type="GO" id="GO:0008233">
    <property type="term" value="F:peptidase activity"/>
    <property type="evidence" value="ECO:0007669"/>
    <property type="project" value="UniProtKB-KW"/>
</dbReference>
<dbReference type="FunFam" id="3.30.420.10:FF:000032">
    <property type="entry name" value="Retrovirus-related Pol polyprotein from transposon 297-like Protein"/>
    <property type="match status" value="1"/>
</dbReference>
<evidence type="ECO:0000256" key="10">
    <source>
        <dbReference type="ARBA" id="ARBA00039658"/>
    </source>
</evidence>
<name>A0A8K9XF30_ONCMY</name>
<evidence type="ECO:0000256" key="7">
    <source>
        <dbReference type="ARBA" id="ARBA00022759"/>
    </source>
</evidence>
<dbReference type="PANTHER" id="PTHR37984:SF15">
    <property type="entry name" value="INTEGRASE CATALYTIC DOMAIN-CONTAINING PROTEIN"/>
    <property type="match status" value="1"/>
</dbReference>
<sequence>MLGSQEVEAFSDLFYTSVSVHGKVQLKGMLDTGSMACTLSEHAEQRLLEAGALPQHYQPPTELVLVGCGGKKTSTKCFYDLEMQIYGIDVKVPTLVVPGQRDDLILGSNVIKHLLHEMKGTDEYWKLVNNMDGQTHSPEGEQFLQMMTSVTRWKGQQVDGKIGTVKLTQAVTLSPKTEHLVWGKLPKNVALSPGSTVIVEPTRSKVMPRNILVGRVITPMWGDGWVPLKVVNCSDKHLTLRRNMKLADVSTCLAVEDATIFQGLHEVRKTPMEQKQDDNGCHNLKQRLSDLGLVDIDIDGCQVADQWKEKLVNTITKYEDIFSRHNLDCGEARGYVHRIHLVDDRPFRLPYRRVPPAHYLKLRKVLTDMEEVGLIRKSVSEYASPLVMVWKKDGSLRLCTDFRWMNARTVKDAHPLPHQADCLAALGGSAFFSTMDLTSGFYNIPVHEEDKKYTAFTTPMGLYEYNRMPQGLCNSPASFMRMMLSIFGDLNFSNLLCYLDDLLVFAPTEEQALQRLEVVFSRLRANNLKLAPKKCHFLRRTVKFLGHIIKEDGVSVDPEKVEAIAKMSQAQLMEADGCTPSARRLKSFLGMVLYYQHFIPDCSAIARPLFALTGGQKRRGRDGKKGNSGIFRKLTLSDWTEECVVAFQKLKDALLNCVMLAHPDFERPFILFTDASLDGLGAVLCQVPEGEDKARPIAFASKTLSKSQRRYPAHRLEFLALKWSVCEKFSHWLKGHEFTVWTDSNPLTYIMTKPKLDACEQRWVAKLAPYNFDLKRIPGSKNTVADALSRDPFAVTVAQRLMRESYLALLSEAVGTLNDDVQDAFRWASYPQEITSLTTAEVKAICQLHIDWECSMEMQAIQLGSNTQRLLSPGIDTLPELSHEELRDFQLQDSVTSKVIPFVFNKKRPTRRDRYSVSSKVLLLMKQWDRLILREGVLYRVIKESHTNRRRFQYVLPEVLRLKAMTGIHDLAGHQGQARTLALARQRFFWPAMERDIKEYVRCCQRCVLAKTPEPAARAPLESIKTCSPMELVCLDFWTAEDSKKNSVDVLVVTDHFTKLAHAWPCRNQTAKQVARKLWDHVFCVYGFASRIHTDQGANFESELIAELLKLSGVQKSRTTAYHPMGNGETERFNRTLGSMLRSLPLKTKEHWPEQIQSLTFAYNATVHETTGYAPFFLMFGRVPRLPVDVMFRNVLDDSSVVDCNKYVETLITGLKEAMSVAQRHTDKQQRRQGREYDKRVKGIGLSMGDRVLIANKGERGRRKLADKWNPEIFTVTSVNPQTHTYIIQDRYGREKVVHRNLLLQVNFLPFEIDDSVHFNDSDAAGPSINVDAGEATHSGDGLDREDMEDSGEESASWLAEDSSDYSELWTSDGKSDPEEPCFLEENDRGSTSEILELIPSNSPLINDLRPEPPLVTMAPSPVAGRTRAGRVVKPVKRLIESTHQKV</sequence>
<dbReference type="GeneTree" id="ENSGT01100000263500"/>
<dbReference type="GO" id="GO:0003676">
    <property type="term" value="F:nucleic acid binding"/>
    <property type="evidence" value="ECO:0007669"/>
    <property type="project" value="InterPro"/>
</dbReference>
<dbReference type="PANTHER" id="PTHR37984">
    <property type="entry name" value="PROTEIN CBG26694"/>
    <property type="match status" value="1"/>
</dbReference>
<dbReference type="Proteomes" id="UP000694395">
    <property type="component" value="Chromosome 28"/>
</dbReference>
<dbReference type="Pfam" id="PF17919">
    <property type="entry name" value="RT_RNaseH_2"/>
    <property type="match status" value="1"/>
</dbReference>
<dbReference type="Pfam" id="PF00078">
    <property type="entry name" value="RVT_1"/>
    <property type="match status" value="1"/>
</dbReference>
<dbReference type="InterPro" id="IPR050951">
    <property type="entry name" value="Retrovirus_Pol_polyprotein"/>
</dbReference>